<feature type="transmembrane region" description="Helical" evidence="1">
    <location>
        <begin position="117"/>
        <end position="143"/>
    </location>
</feature>
<dbReference type="EMBL" id="LASV01000652">
    <property type="protein sequence ID" value="KKA17438.1"/>
    <property type="molecule type" value="Genomic_DNA"/>
</dbReference>
<feature type="non-terminal residue" evidence="2">
    <location>
        <position position="1"/>
    </location>
</feature>
<evidence type="ECO:0000313" key="3">
    <source>
        <dbReference type="Proteomes" id="UP000053958"/>
    </source>
</evidence>
<accession>A0A0F4YIL4</accession>
<dbReference type="AlphaFoldDB" id="A0A0F4YIL4"/>
<reference evidence="2 3" key="1">
    <citation type="submission" date="2015-04" db="EMBL/GenBank/DDBJ databases">
        <authorList>
            <person name="Heijne W.H."/>
            <person name="Fedorova N.D."/>
            <person name="Nierman W.C."/>
            <person name="Vollebregt A.W."/>
            <person name="Zhao Z."/>
            <person name="Wu L."/>
            <person name="Kumar M."/>
            <person name="Stam H."/>
            <person name="van den Berg M.A."/>
            <person name="Pel H.J."/>
        </authorList>
    </citation>
    <scope>NUCLEOTIDE SEQUENCE [LARGE SCALE GENOMIC DNA]</scope>
    <source>
        <strain evidence="2 3">CBS 393.64</strain>
    </source>
</reference>
<proteinExistence type="predicted"/>
<comment type="caution">
    <text evidence="2">The sequence shown here is derived from an EMBL/GenBank/DDBJ whole genome shotgun (WGS) entry which is preliminary data.</text>
</comment>
<keyword evidence="1" id="KW-1133">Transmembrane helix</keyword>
<protein>
    <submittedName>
        <fullName evidence="2">Uncharacterized protein</fullName>
    </submittedName>
</protein>
<dbReference type="Proteomes" id="UP000053958">
    <property type="component" value="Unassembled WGS sequence"/>
</dbReference>
<name>A0A0F4YIL4_RASE3</name>
<gene>
    <name evidence="2" type="ORF">T310_8663</name>
</gene>
<keyword evidence="3" id="KW-1185">Reference proteome</keyword>
<dbReference type="GeneID" id="25320876"/>
<dbReference type="RefSeq" id="XP_013324050.1">
    <property type="nucleotide sequence ID" value="XM_013468596.1"/>
</dbReference>
<keyword evidence="1" id="KW-0472">Membrane</keyword>
<organism evidence="2 3">
    <name type="scientific">Rasamsonia emersonii (strain ATCC 16479 / CBS 393.64 / IMI 116815)</name>
    <dbReference type="NCBI Taxonomy" id="1408163"/>
    <lineage>
        <taxon>Eukaryota</taxon>
        <taxon>Fungi</taxon>
        <taxon>Dikarya</taxon>
        <taxon>Ascomycota</taxon>
        <taxon>Pezizomycotina</taxon>
        <taxon>Eurotiomycetes</taxon>
        <taxon>Eurotiomycetidae</taxon>
        <taxon>Eurotiales</taxon>
        <taxon>Trichocomaceae</taxon>
        <taxon>Rasamsonia</taxon>
    </lineage>
</organism>
<evidence type="ECO:0000313" key="2">
    <source>
        <dbReference type="EMBL" id="KKA17438.1"/>
    </source>
</evidence>
<keyword evidence="1" id="KW-0812">Transmembrane</keyword>
<sequence length="144" mass="16098">NYDLPVHHVSVMAPRQIETPVMIELSHPSLRAELEKGFCQLARIDFSDVTTDHPHGPVLCPAMPCSALPCHRGQAHHEFPGNWQMIVRDQHILLDIFSGQSLILACHIAKLPGLLRILYNFIISLASYLILAAVQIEFGMLLLC</sequence>
<evidence type="ECO:0000256" key="1">
    <source>
        <dbReference type="SAM" id="Phobius"/>
    </source>
</evidence>